<dbReference type="AlphaFoldDB" id="A0A0A8YTH2"/>
<reference evidence="2" key="2">
    <citation type="journal article" date="2015" name="Data Brief">
        <title>Shoot transcriptome of the giant reed, Arundo donax.</title>
        <authorList>
            <person name="Barrero R.A."/>
            <person name="Guerrero F.D."/>
            <person name="Moolhuijzen P."/>
            <person name="Goolsby J.A."/>
            <person name="Tidwell J."/>
            <person name="Bellgard S.E."/>
            <person name="Bellgard M.I."/>
        </authorList>
    </citation>
    <scope>NUCLEOTIDE SEQUENCE</scope>
    <source>
        <tissue evidence="2">Shoot tissue taken approximately 20 cm above the soil surface</tissue>
    </source>
</reference>
<keyword evidence="1" id="KW-1133">Transmembrane helix</keyword>
<accession>A0A0A8YTH2</accession>
<name>A0A0A8YTH2_ARUDO</name>
<keyword evidence="1" id="KW-0812">Transmembrane</keyword>
<evidence type="ECO:0000313" key="2">
    <source>
        <dbReference type="EMBL" id="JAD27880.1"/>
    </source>
</evidence>
<sequence>MCKGSLRFSPLICSTTLLQKFFFLVASHLRIPLLAFCLLHSLGSMGFDCALDVMCILTLMVLAPFVQVVLDRSL</sequence>
<keyword evidence="1" id="KW-0472">Membrane</keyword>
<evidence type="ECO:0000256" key="1">
    <source>
        <dbReference type="SAM" id="Phobius"/>
    </source>
</evidence>
<protein>
    <submittedName>
        <fullName evidence="2">Uncharacterized protein</fullName>
    </submittedName>
</protein>
<feature type="transmembrane region" description="Helical" evidence="1">
    <location>
        <begin position="21"/>
        <end position="43"/>
    </location>
</feature>
<reference evidence="2" key="1">
    <citation type="submission" date="2014-09" db="EMBL/GenBank/DDBJ databases">
        <authorList>
            <person name="Magalhaes I.L.F."/>
            <person name="Oliveira U."/>
            <person name="Santos F.R."/>
            <person name="Vidigal T.H.D.A."/>
            <person name="Brescovit A.D."/>
            <person name="Santos A.J."/>
        </authorList>
    </citation>
    <scope>NUCLEOTIDE SEQUENCE</scope>
    <source>
        <tissue evidence="2">Shoot tissue taken approximately 20 cm above the soil surface</tissue>
    </source>
</reference>
<organism evidence="2">
    <name type="scientific">Arundo donax</name>
    <name type="common">Giant reed</name>
    <name type="synonym">Donax arundinaceus</name>
    <dbReference type="NCBI Taxonomy" id="35708"/>
    <lineage>
        <taxon>Eukaryota</taxon>
        <taxon>Viridiplantae</taxon>
        <taxon>Streptophyta</taxon>
        <taxon>Embryophyta</taxon>
        <taxon>Tracheophyta</taxon>
        <taxon>Spermatophyta</taxon>
        <taxon>Magnoliopsida</taxon>
        <taxon>Liliopsida</taxon>
        <taxon>Poales</taxon>
        <taxon>Poaceae</taxon>
        <taxon>PACMAD clade</taxon>
        <taxon>Arundinoideae</taxon>
        <taxon>Arundineae</taxon>
        <taxon>Arundo</taxon>
    </lineage>
</organism>
<dbReference type="EMBL" id="GBRH01270015">
    <property type="protein sequence ID" value="JAD27880.1"/>
    <property type="molecule type" value="Transcribed_RNA"/>
</dbReference>
<feature type="transmembrane region" description="Helical" evidence="1">
    <location>
        <begin position="49"/>
        <end position="70"/>
    </location>
</feature>
<proteinExistence type="predicted"/>